<sequence>MIFVVNNLYNKNTKNKENFINNKRLAELYEKWNEMRSFSTINSYTTEIYKSFHKDYIKIPYWLSNKKDIKNQIIKIIQCQSIAKITS</sequence>
<dbReference type="Proteomes" id="UP000265703">
    <property type="component" value="Unassembled WGS sequence"/>
</dbReference>
<evidence type="ECO:0000313" key="2">
    <source>
        <dbReference type="Proteomes" id="UP000265703"/>
    </source>
</evidence>
<keyword evidence="2" id="KW-1185">Reference proteome</keyword>
<organism evidence="1 2">
    <name type="scientific">Glomus cerebriforme</name>
    <dbReference type="NCBI Taxonomy" id="658196"/>
    <lineage>
        <taxon>Eukaryota</taxon>
        <taxon>Fungi</taxon>
        <taxon>Fungi incertae sedis</taxon>
        <taxon>Mucoromycota</taxon>
        <taxon>Glomeromycotina</taxon>
        <taxon>Glomeromycetes</taxon>
        <taxon>Glomerales</taxon>
        <taxon>Glomeraceae</taxon>
        <taxon>Glomus</taxon>
    </lineage>
</organism>
<proteinExistence type="predicted"/>
<comment type="caution">
    <text evidence="1">The sequence shown here is derived from an EMBL/GenBank/DDBJ whole genome shotgun (WGS) entry which is preliminary data.</text>
</comment>
<protein>
    <submittedName>
        <fullName evidence="1">Uncharacterized protein</fullName>
    </submittedName>
</protein>
<accession>A0A397S6L5</accession>
<gene>
    <name evidence="1" type="ORF">C1645_836680</name>
</gene>
<reference evidence="1 2" key="1">
    <citation type="submission" date="2018-06" db="EMBL/GenBank/DDBJ databases">
        <title>Comparative genomics reveals the genomic features of Rhizophagus irregularis, R. cerebriforme, R. diaphanum and Gigaspora rosea, and their symbiotic lifestyle signature.</title>
        <authorList>
            <person name="Morin E."/>
            <person name="San Clemente H."/>
            <person name="Chen E.C.H."/>
            <person name="De La Providencia I."/>
            <person name="Hainaut M."/>
            <person name="Kuo A."/>
            <person name="Kohler A."/>
            <person name="Murat C."/>
            <person name="Tang N."/>
            <person name="Roy S."/>
            <person name="Loubradou J."/>
            <person name="Henrissat B."/>
            <person name="Grigoriev I.V."/>
            <person name="Corradi N."/>
            <person name="Roux C."/>
            <person name="Martin F.M."/>
        </authorList>
    </citation>
    <scope>NUCLEOTIDE SEQUENCE [LARGE SCALE GENOMIC DNA]</scope>
    <source>
        <strain evidence="1 2">DAOM 227022</strain>
    </source>
</reference>
<dbReference type="EMBL" id="QKYT01000767">
    <property type="protein sequence ID" value="RIA81628.1"/>
    <property type="molecule type" value="Genomic_DNA"/>
</dbReference>
<evidence type="ECO:0000313" key="1">
    <source>
        <dbReference type="EMBL" id="RIA81628.1"/>
    </source>
</evidence>
<dbReference type="OrthoDB" id="2422819at2759"/>
<name>A0A397S6L5_9GLOM</name>
<dbReference type="AlphaFoldDB" id="A0A397S6L5"/>